<dbReference type="InterPro" id="IPR013663">
    <property type="entry name" value="Helicase_SWF/SNF/SWI_bac"/>
</dbReference>
<dbReference type="PROSITE" id="PS51194">
    <property type="entry name" value="HELICASE_CTER"/>
    <property type="match status" value="1"/>
</dbReference>
<dbReference type="Proteomes" id="UP000589521">
    <property type="component" value="Unassembled WGS sequence"/>
</dbReference>
<dbReference type="InterPro" id="IPR007527">
    <property type="entry name" value="Znf_SWIM"/>
</dbReference>
<dbReference type="InterPro" id="IPR014001">
    <property type="entry name" value="Helicase_ATP-bd"/>
</dbReference>
<dbReference type="CDD" id="cd18793">
    <property type="entry name" value="SF2_C_SNF"/>
    <property type="match status" value="1"/>
</dbReference>
<gene>
    <name evidence="6" type="ORF">HZY94_06125</name>
</gene>
<dbReference type="PROSITE" id="PS50966">
    <property type="entry name" value="ZF_SWIM"/>
    <property type="match status" value="1"/>
</dbReference>
<evidence type="ECO:0000256" key="1">
    <source>
        <dbReference type="ARBA" id="ARBA00022801"/>
    </source>
</evidence>
<dbReference type="Gene3D" id="3.40.50.300">
    <property type="entry name" value="P-loop containing nucleotide triphosphate hydrolases"/>
    <property type="match status" value="1"/>
</dbReference>
<evidence type="ECO:0000259" key="5">
    <source>
        <dbReference type="PROSITE" id="PS51194"/>
    </source>
</evidence>
<keyword evidence="2" id="KW-0862">Zinc</keyword>
<feature type="domain" description="Helicase ATP-binding" evidence="4">
    <location>
        <begin position="594"/>
        <end position="751"/>
    </location>
</feature>
<dbReference type="PROSITE" id="PS51192">
    <property type="entry name" value="HELICASE_ATP_BIND_1"/>
    <property type="match status" value="1"/>
</dbReference>
<name>A0A7Z0S4N3_9STRE</name>
<dbReference type="InterPro" id="IPR038718">
    <property type="entry name" value="SNF2-like_sf"/>
</dbReference>
<accession>A0A7Z0S4N3</accession>
<evidence type="ECO:0000259" key="4">
    <source>
        <dbReference type="PROSITE" id="PS51192"/>
    </source>
</evidence>
<dbReference type="PANTHER" id="PTHR10799">
    <property type="entry name" value="SNF2/RAD54 HELICASE FAMILY"/>
    <property type="match status" value="1"/>
</dbReference>
<protein>
    <submittedName>
        <fullName evidence="6">SNF2 helicase associated domain-containing protein</fullName>
    </submittedName>
</protein>
<dbReference type="Pfam" id="PF00271">
    <property type="entry name" value="Helicase_C"/>
    <property type="match status" value="1"/>
</dbReference>
<comment type="caution">
    <text evidence="6">The sequence shown here is derived from an EMBL/GenBank/DDBJ whole genome shotgun (WGS) entry which is preliminary data.</text>
</comment>
<organism evidence="6 7">
    <name type="scientific">Streptococcus danieliae</name>
    <dbReference type="NCBI Taxonomy" id="747656"/>
    <lineage>
        <taxon>Bacteria</taxon>
        <taxon>Bacillati</taxon>
        <taxon>Bacillota</taxon>
        <taxon>Bacilli</taxon>
        <taxon>Lactobacillales</taxon>
        <taxon>Streptococcaceae</taxon>
        <taxon>Streptococcus</taxon>
    </lineage>
</organism>
<evidence type="ECO:0000313" key="7">
    <source>
        <dbReference type="Proteomes" id="UP000589521"/>
    </source>
</evidence>
<dbReference type="GO" id="GO:0016787">
    <property type="term" value="F:hydrolase activity"/>
    <property type="evidence" value="ECO:0007669"/>
    <property type="project" value="UniProtKB-KW"/>
</dbReference>
<feature type="domain" description="Helicase C-terminal" evidence="5">
    <location>
        <begin position="863"/>
        <end position="1018"/>
    </location>
</feature>
<dbReference type="SMART" id="SM00487">
    <property type="entry name" value="DEXDc"/>
    <property type="match status" value="1"/>
</dbReference>
<dbReference type="RefSeq" id="WP_218925728.1">
    <property type="nucleotide sequence ID" value="NZ_JACBXX010000134.1"/>
</dbReference>
<feature type="domain" description="SWIM-type" evidence="3">
    <location>
        <begin position="33"/>
        <end position="73"/>
    </location>
</feature>
<dbReference type="InterPro" id="IPR000330">
    <property type="entry name" value="SNF2_N"/>
</dbReference>
<proteinExistence type="predicted"/>
<dbReference type="InterPro" id="IPR001650">
    <property type="entry name" value="Helicase_C-like"/>
</dbReference>
<dbReference type="InterPro" id="IPR027417">
    <property type="entry name" value="P-loop_NTPase"/>
</dbReference>
<evidence type="ECO:0000259" key="3">
    <source>
        <dbReference type="PROSITE" id="PS50966"/>
    </source>
</evidence>
<keyword evidence="1" id="KW-0378">Hydrolase</keyword>
<dbReference type="GO" id="GO:0005524">
    <property type="term" value="F:ATP binding"/>
    <property type="evidence" value="ECO:0007669"/>
    <property type="project" value="InterPro"/>
</dbReference>
<dbReference type="GO" id="GO:0008270">
    <property type="term" value="F:zinc ion binding"/>
    <property type="evidence" value="ECO:0007669"/>
    <property type="project" value="UniProtKB-KW"/>
</dbReference>
<keyword evidence="2" id="KW-0863">Zinc-finger</keyword>
<dbReference type="Gene3D" id="3.40.50.10810">
    <property type="entry name" value="Tandem AAA-ATPase domain"/>
    <property type="match status" value="1"/>
</dbReference>
<dbReference type="InterPro" id="IPR049730">
    <property type="entry name" value="SNF2/RAD54-like_C"/>
</dbReference>
<keyword evidence="2" id="KW-0479">Metal-binding</keyword>
<dbReference type="SMART" id="SM00490">
    <property type="entry name" value="HELICc"/>
    <property type="match status" value="1"/>
</dbReference>
<dbReference type="EMBL" id="JACBXX010000134">
    <property type="protein sequence ID" value="NYS96753.1"/>
    <property type="molecule type" value="Genomic_DNA"/>
</dbReference>
<evidence type="ECO:0000313" key="6">
    <source>
        <dbReference type="EMBL" id="NYS96753.1"/>
    </source>
</evidence>
<evidence type="ECO:0000256" key="2">
    <source>
        <dbReference type="PROSITE-ProRule" id="PRU00325"/>
    </source>
</evidence>
<dbReference type="Pfam" id="PF00176">
    <property type="entry name" value="SNF2-rel_dom"/>
    <property type="match status" value="1"/>
</dbReference>
<dbReference type="AlphaFoldDB" id="A0A7Z0S4N3"/>
<dbReference type="SUPFAM" id="SSF52540">
    <property type="entry name" value="P-loop containing nucleoside triphosphate hydrolases"/>
    <property type="match status" value="2"/>
</dbReference>
<sequence length="1026" mass="116496">MRMIPGKVRQAGKALYQAGEVVFQGYEKDLLLFQVLAEEIHFSASGGPDYCSCSDFGLLGYCVHIAAVEIFMREQESTLMPRPVDQLVESGADMMFYQEGEEFLLDFLEGEVSPIHLHLGVEGEISYRQDGIIWTFKLRYGDSRYYIIRDISELLTRLARGSDFRLSSQIFFEALSWELFDVASQDVLAFLLGIKQEPSSAPDPYFRNYGRYLFLPLSLLTQVLPFFQDLEHFQLDLGDGILKQVWIQELDPAQSPYQLILSADAESYRLDFKVGDVLGLYEDQLLYDQGRLFLLSLPQAQLLGQIRDYFQMLQIRRAALRFHKAQLSRLFTFLEKVKGVAQLHLPEGLEVKDFSISLFLDIDPLGWIVSQSTYQVGDATFSLEKEVVESGLVLDYQQTLRYERALEQAQLPTSMAGRRPPFSEEEVLDFFDRHLPVLQEVADVSWSAAFASLRQEVDLDLTIEEGRGYLEVNFSLEGVDQQEIQEAVQALTTGNLYRTKAGRFVSLSSKNQKRLQELMAVEGGSWEPQGGPFQVKRQLLGRIQAALEGASVTYSKALEEFLGHLAQPETYPLPAHPILEQLRDYQRIGVAWMSMLASYGFGGILADDMGLGKTVQAISFLLLNLKAGEKALVVTPSGLLYNWQEELRRFAPELKVSLIYGSKQERAEARSQTAQVYLTSYGSLRQDILDYRHEQFQTMILDEAQYLKNQRTKVHTSLQKIEADSIFALSGTPVENRLEEIGAIFNLVLPGLLPAKKDLLKMPVEAVAQQIRPFILRRDKQAILTELPEKSEGIYVTELLPEQKSLYLAQRNQMQAELQSLTEQEFRKRKVEFLAGLTRLRQICDSPALFLEDYQGQSGKLELLKVLLERARESGQRILIFSQFVGMLELVQQLLDQEERDYFMIRGSTPARERQEISRAFNQGQGDVVLISLKAGGVGLNLTGADTVFLLDLWWNPAVEEQAIGRAHRMGQQNAVQVYRFITKGSIEEKIFELQESKRNLLESVLNAGRPSEALSLDEVKEILGI</sequence>
<reference evidence="6 7" key="1">
    <citation type="submission" date="2020-07" db="EMBL/GenBank/DDBJ databases">
        <title>MOT database genomes.</title>
        <authorList>
            <person name="Joseph S."/>
            <person name="Aduse-Opoku J."/>
            <person name="Hashim A."/>
            <person name="Wade W."/>
            <person name="Curtis M."/>
        </authorList>
    </citation>
    <scope>NUCLEOTIDE SEQUENCE [LARGE SCALE GENOMIC DNA]</scope>
    <source>
        <strain evidence="6 7">STR</strain>
    </source>
</reference>
<dbReference type="Pfam" id="PF08455">
    <property type="entry name" value="SNF2_assoc"/>
    <property type="match status" value="1"/>
</dbReference>